<dbReference type="EC" id="2.7.13.3" evidence="9"/>
<dbReference type="InterPro" id="IPR010559">
    <property type="entry name" value="Sig_transdc_His_kin_internal"/>
</dbReference>
<protein>
    <submittedName>
        <fullName evidence="9">Sensor histidine kinase</fullName>
        <ecNumber evidence="9">2.7.13.3</ecNumber>
    </submittedName>
</protein>
<dbReference type="SUPFAM" id="SSF55874">
    <property type="entry name" value="ATPase domain of HSP90 chaperone/DNA topoisomerase II/histidine kinase"/>
    <property type="match status" value="1"/>
</dbReference>
<evidence type="ECO:0000259" key="8">
    <source>
        <dbReference type="PROSITE" id="PS50885"/>
    </source>
</evidence>
<dbReference type="RefSeq" id="WP_379289524.1">
    <property type="nucleotide sequence ID" value="NZ_JBHTIU010000060.1"/>
</dbReference>
<accession>A0ABW3DDY8</accession>
<dbReference type="GO" id="GO:0004673">
    <property type="term" value="F:protein histidine kinase activity"/>
    <property type="evidence" value="ECO:0007669"/>
    <property type="project" value="UniProtKB-EC"/>
</dbReference>
<keyword evidence="2" id="KW-1003">Cell membrane</keyword>
<gene>
    <name evidence="9" type="ORF">ACFQ03_16575</name>
</gene>
<evidence type="ECO:0000256" key="1">
    <source>
        <dbReference type="ARBA" id="ARBA00004651"/>
    </source>
</evidence>
<name>A0ABW3DDY8_9BACL</name>
<keyword evidence="10" id="KW-1185">Reference proteome</keyword>
<evidence type="ECO:0000256" key="6">
    <source>
        <dbReference type="ARBA" id="ARBA00023136"/>
    </source>
</evidence>
<dbReference type="InterPro" id="IPR003660">
    <property type="entry name" value="HAMP_dom"/>
</dbReference>
<evidence type="ECO:0000313" key="9">
    <source>
        <dbReference type="EMBL" id="MFD0870771.1"/>
    </source>
</evidence>
<feature type="transmembrane region" description="Helical" evidence="7">
    <location>
        <begin position="29"/>
        <end position="53"/>
    </location>
</feature>
<evidence type="ECO:0000256" key="3">
    <source>
        <dbReference type="ARBA" id="ARBA00022553"/>
    </source>
</evidence>
<evidence type="ECO:0000256" key="5">
    <source>
        <dbReference type="ARBA" id="ARBA00022777"/>
    </source>
</evidence>
<keyword evidence="7" id="KW-0812">Transmembrane</keyword>
<dbReference type="Pfam" id="PF00672">
    <property type="entry name" value="HAMP"/>
    <property type="match status" value="1"/>
</dbReference>
<comment type="subcellular location">
    <subcellularLocation>
        <location evidence="1">Cell membrane</location>
        <topology evidence="1">Multi-pass membrane protein</topology>
    </subcellularLocation>
</comment>
<dbReference type="PANTHER" id="PTHR34220:SF7">
    <property type="entry name" value="SENSOR HISTIDINE KINASE YPDA"/>
    <property type="match status" value="1"/>
</dbReference>
<dbReference type="Gene3D" id="6.10.340.10">
    <property type="match status" value="1"/>
</dbReference>
<dbReference type="SMART" id="SM00304">
    <property type="entry name" value="HAMP"/>
    <property type="match status" value="1"/>
</dbReference>
<reference evidence="10" key="1">
    <citation type="journal article" date="2019" name="Int. J. Syst. Evol. Microbiol.">
        <title>The Global Catalogue of Microorganisms (GCM) 10K type strain sequencing project: providing services to taxonomists for standard genome sequencing and annotation.</title>
        <authorList>
            <consortium name="The Broad Institute Genomics Platform"/>
            <consortium name="The Broad Institute Genome Sequencing Center for Infectious Disease"/>
            <person name="Wu L."/>
            <person name="Ma J."/>
        </authorList>
    </citation>
    <scope>NUCLEOTIDE SEQUENCE [LARGE SCALE GENOMIC DNA]</scope>
    <source>
        <strain evidence="10">CCUG 57263</strain>
    </source>
</reference>
<sequence length="625" mass="71755">MKGSRPEALRANTERIGLMMNLRWKLTTAFVTLIIIPLLLIGLLIFFVAYNLIEKKYSQQAEFSVKSIIQNMEYVFKQMNYVTDSGIANSVFETAIHAKDPGSQDLTAADYIELNEKQRIFRSMLYGYPAISYAYLYNLQEGANVGVIPLFNKEGFITYPLDEWKKHPLYAKVMELNGLPLWVGPYEYPELSGFSSVFTQIRLVKEVSTLKKIGILTVQIKDWDIAQIFRAFGNNENLANTRFLLVNKDGLILYDHWEEAGGDNIRSYLSGEIEFKPGYQSFKRNFGGYESVISMEKLKAYDWYLISVASWTSLSQEMITFTKWIVGILSVSLLAAFLFFLVFMNRITKSIGRIVRFMRKVEDGDLRVRIQQNGQDELHTLAAGFNSLVSRVHALLDQVKQEQNHKMKAELRVLQAQIKPHFLFNTLESINVLAVQNEGKKVSQMVYLLGNILRISIQDREEISIRQEIEHLRSYLEIQKFRFQDVFEYELSIPEEVMNCSILKLTLQPLVENSIQHGFDGVDHKGLIQVKAEQQGEKVIFYITDNGKGMTNEQLQCFRYLQNEEEAGTNSVDFHQERRGLGVRSVADRIRIQYGSGYGLMICSEWGRGTVIQCTIPKYENGGSA</sequence>
<dbReference type="InterPro" id="IPR050640">
    <property type="entry name" value="Bact_2-comp_sensor_kinase"/>
</dbReference>
<keyword evidence="4 9" id="KW-0808">Transferase</keyword>
<evidence type="ECO:0000256" key="4">
    <source>
        <dbReference type="ARBA" id="ARBA00022679"/>
    </source>
</evidence>
<evidence type="ECO:0000256" key="7">
    <source>
        <dbReference type="SAM" id="Phobius"/>
    </source>
</evidence>
<comment type="caution">
    <text evidence="9">The sequence shown here is derived from an EMBL/GenBank/DDBJ whole genome shotgun (WGS) entry which is preliminary data.</text>
</comment>
<dbReference type="PROSITE" id="PS50885">
    <property type="entry name" value="HAMP"/>
    <property type="match status" value="1"/>
</dbReference>
<feature type="domain" description="HAMP" evidence="8">
    <location>
        <begin position="345"/>
        <end position="397"/>
    </location>
</feature>
<keyword evidence="6 7" id="KW-0472">Membrane</keyword>
<dbReference type="EMBL" id="JBHTIU010000060">
    <property type="protein sequence ID" value="MFD0870771.1"/>
    <property type="molecule type" value="Genomic_DNA"/>
</dbReference>
<dbReference type="SUPFAM" id="SSF158472">
    <property type="entry name" value="HAMP domain-like"/>
    <property type="match status" value="1"/>
</dbReference>
<feature type="transmembrane region" description="Helical" evidence="7">
    <location>
        <begin position="324"/>
        <end position="344"/>
    </location>
</feature>
<dbReference type="Pfam" id="PF06580">
    <property type="entry name" value="His_kinase"/>
    <property type="match status" value="1"/>
</dbReference>
<keyword evidence="5 9" id="KW-0418">Kinase</keyword>
<dbReference type="CDD" id="cd06225">
    <property type="entry name" value="HAMP"/>
    <property type="match status" value="1"/>
</dbReference>
<keyword evidence="7" id="KW-1133">Transmembrane helix</keyword>
<dbReference type="Gene3D" id="3.30.565.10">
    <property type="entry name" value="Histidine kinase-like ATPase, C-terminal domain"/>
    <property type="match status" value="1"/>
</dbReference>
<evidence type="ECO:0000256" key="2">
    <source>
        <dbReference type="ARBA" id="ARBA00022475"/>
    </source>
</evidence>
<dbReference type="InterPro" id="IPR036890">
    <property type="entry name" value="HATPase_C_sf"/>
</dbReference>
<dbReference type="InterPro" id="IPR003594">
    <property type="entry name" value="HATPase_dom"/>
</dbReference>
<keyword evidence="3" id="KW-0597">Phosphoprotein</keyword>
<evidence type="ECO:0000313" key="10">
    <source>
        <dbReference type="Proteomes" id="UP001597120"/>
    </source>
</evidence>
<proteinExistence type="predicted"/>
<dbReference type="Proteomes" id="UP001597120">
    <property type="component" value="Unassembled WGS sequence"/>
</dbReference>
<dbReference type="PANTHER" id="PTHR34220">
    <property type="entry name" value="SENSOR HISTIDINE KINASE YPDA"/>
    <property type="match status" value="1"/>
</dbReference>
<organism evidence="9 10">
    <name type="scientific">Paenibacillus residui</name>
    <dbReference type="NCBI Taxonomy" id="629724"/>
    <lineage>
        <taxon>Bacteria</taxon>
        <taxon>Bacillati</taxon>
        <taxon>Bacillota</taxon>
        <taxon>Bacilli</taxon>
        <taxon>Bacillales</taxon>
        <taxon>Paenibacillaceae</taxon>
        <taxon>Paenibacillus</taxon>
    </lineage>
</organism>
<dbReference type="Pfam" id="PF02518">
    <property type="entry name" value="HATPase_c"/>
    <property type="match status" value="1"/>
</dbReference>